<keyword evidence="3" id="KW-1185">Reference proteome</keyword>
<protein>
    <submittedName>
        <fullName evidence="2">Nuclease-related domain-containing protein</fullName>
    </submittedName>
</protein>
<reference evidence="2 3" key="1">
    <citation type="submission" date="2024-09" db="EMBL/GenBank/DDBJ databases">
        <authorList>
            <person name="Sun Q."/>
            <person name="Mori K."/>
        </authorList>
    </citation>
    <scope>NUCLEOTIDE SEQUENCE [LARGE SCALE GENOMIC DNA]</scope>
    <source>
        <strain evidence="2 3">JCM 13519</strain>
    </source>
</reference>
<dbReference type="PROSITE" id="PS50965">
    <property type="entry name" value="NERD"/>
    <property type="match status" value="1"/>
</dbReference>
<dbReference type="InterPro" id="IPR011528">
    <property type="entry name" value="NERD"/>
</dbReference>
<dbReference type="Proteomes" id="UP001589536">
    <property type="component" value="Unassembled WGS sequence"/>
</dbReference>
<gene>
    <name evidence="2" type="ORF">ACFFPI_10405</name>
</gene>
<proteinExistence type="predicted"/>
<evidence type="ECO:0000313" key="3">
    <source>
        <dbReference type="Proteomes" id="UP001589536"/>
    </source>
</evidence>
<feature type="domain" description="NERD" evidence="1">
    <location>
        <begin position="1"/>
        <end position="104"/>
    </location>
</feature>
<comment type="caution">
    <text evidence="2">The sequence shown here is derived from an EMBL/GenBank/DDBJ whole genome shotgun (WGS) entry which is preliminary data.</text>
</comment>
<dbReference type="EMBL" id="JBHMBH010000021">
    <property type="protein sequence ID" value="MFB9714533.1"/>
    <property type="molecule type" value="Genomic_DNA"/>
</dbReference>
<dbReference type="Pfam" id="PF08378">
    <property type="entry name" value="NERD"/>
    <property type="match status" value="1"/>
</dbReference>
<accession>A0ABV5UPS1</accession>
<sequence>MGKILQRLGPEWTVLHAVPIGAGTSDIDHVLIGPAGVFTLNTKNHAGQSVWAAGRTLMVAGKKQRHLQNASYEAARSAKLLASVANQAVEVTGVAVVTDRQLLRWLNGRPTVLTPGQSNLQRFLSP</sequence>
<dbReference type="RefSeq" id="WP_345046270.1">
    <property type="nucleotide sequence ID" value="NZ_BAABED010000001.1"/>
</dbReference>
<evidence type="ECO:0000259" key="1">
    <source>
        <dbReference type="PROSITE" id="PS50965"/>
    </source>
</evidence>
<evidence type="ECO:0000313" key="2">
    <source>
        <dbReference type="EMBL" id="MFB9714533.1"/>
    </source>
</evidence>
<name>A0ABV5UPS1_9MICC</name>
<organism evidence="2 3">
    <name type="scientific">Arthrobacter methylotrophus</name>
    <dbReference type="NCBI Taxonomy" id="121291"/>
    <lineage>
        <taxon>Bacteria</taxon>
        <taxon>Bacillati</taxon>
        <taxon>Actinomycetota</taxon>
        <taxon>Actinomycetes</taxon>
        <taxon>Micrococcales</taxon>
        <taxon>Micrococcaceae</taxon>
        <taxon>Arthrobacter</taxon>
    </lineage>
</organism>